<sequence length="80" mass="8586">MDSVGIIVSFTSVDIAINVMGRVSSCRNGLNAQQIIAKIGMKTTKDSRGYSPVLVGLMVHEVKDAGDEKGFDAKPKMNDE</sequence>
<organism evidence="1 2">
    <name type="scientific">Sphenostylis stenocarpa</name>
    <dbReference type="NCBI Taxonomy" id="92480"/>
    <lineage>
        <taxon>Eukaryota</taxon>
        <taxon>Viridiplantae</taxon>
        <taxon>Streptophyta</taxon>
        <taxon>Embryophyta</taxon>
        <taxon>Tracheophyta</taxon>
        <taxon>Spermatophyta</taxon>
        <taxon>Magnoliopsida</taxon>
        <taxon>eudicotyledons</taxon>
        <taxon>Gunneridae</taxon>
        <taxon>Pentapetalae</taxon>
        <taxon>rosids</taxon>
        <taxon>fabids</taxon>
        <taxon>Fabales</taxon>
        <taxon>Fabaceae</taxon>
        <taxon>Papilionoideae</taxon>
        <taxon>50 kb inversion clade</taxon>
        <taxon>NPAAA clade</taxon>
        <taxon>indigoferoid/millettioid clade</taxon>
        <taxon>Phaseoleae</taxon>
        <taxon>Sphenostylis</taxon>
    </lineage>
</organism>
<gene>
    <name evidence="1" type="ORF">AYBTSS11_LOCUS9297</name>
</gene>
<dbReference type="Proteomes" id="UP001189624">
    <property type="component" value="Chromosome 3"/>
</dbReference>
<dbReference type="Gramene" id="rna-AYBTSS11_LOCUS9297">
    <property type="protein sequence ID" value="CAJ1939722.1"/>
    <property type="gene ID" value="gene-AYBTSS11_LOCUS9297"/>
</dbReference>
<protein>
    <submittedName>
        <fullName evidence="1">Uncharacterized protein</fullName>
    </submittedName>
</protein>
<evidence type="ECO:0000313" key="1">
    <source>
        <dbReference type="EMBL" id="CAJ1939722.1"/>
    </source>
</evidence>
<dbReference type="EMBL" id="OY731400">
    <property type="protein sequence ID" value="CAJ1939722.1"/>
    <property type="molecule type" value="Genomic_DNA"/>
</dbReference>
<evidence type="ECO:0000313" key="2">
    <source>
        <dbReference type="Proteomes" id="UP001189624"/>
    </source>
</evidence>
<name>A0AA86SD60_9FABA</name>
<dbReference type="AlphaFoldDB" id="A0AA86SD60"/>
<keyword evidence="2" id="KW-1185">Reference proteome</keyword>
<proteinExistence type="predicted"/>
<accession>A0AA86SD60</accession>
<reference evidence="1" key="1">
    <citation type="submission" date="2023-10" db="EMBL/GenBank/DDBJ databases">
        <authorList>
            <person name="Domelevo Entfellner J.-B."/>
        </authorList>
    </citation>
    <scope>NUCLEOTIDE SEQUENCE</scope>
</reference>